<dbReference type="EMBL" id="JAOYFB010000040">
    <property type="protein sequence ID" value="KAK4037771.1"/>
    <property type="molecule type" value="Genomic_DNA"/>
</dbReference>
<evidence type="ECO:0008006" key="3">
    <source>
        <dbReference type="Google" id="ProtNLM"/>
    </source>
</evidence>
<proteinExistence type="predicted"/>
<evidence type="ECO:0000313" key="2">
    <source>
        <dbReference type="Proteomes" id="UP001234178"/>
    </source>
</evidence>
<comment type="caution">
    <text evidence="1">The sequence shown here is derived from an EMBL/GenBank/DDBJ whole genome shotgun (WGS) entry which is preliminary data.</text>
</comment>
<accession>A0ABR0B7W3</accession>
<dbReference type="Proteomes" id="UP001234178">
    <property type="component" value="Unassembled WGS sequence"/>
</dbReference>
<name>A0ABR0B7W3_9CRUS</name>
<keyword evidence="2" id="KW-1185">Reference proteome</keyword>
<reference evidence="1 2" key="1">
    <citation type="journal article" date="2023" name="Nucleic Acids Res.">
        <title>The hologenome of Daphnia magna reveals possible DNA methylation and microbiome-mediated evolution of the host genome.</title>
        <authorList>
            <person name="Chaturvedi A."/>
            <person name="Li X."/>
            <person name="Dhandapani V."/>
            <person name="Marshall H."/>
            <person name="Kissane S."/>
            <person name="Cuenca-Cambronero M."/>
            <person name="Asole G."/>
            <person name="Calvet F."/>
            <person name="Ruiz-Romero M."/>
            <person name="Marangio P."/>
            <person name="Guigo R."/>
            <person name="Rago D."/>
            <person name="Mirbahai L."/>
            <person name="Eastwood N."/>
            <person name="Colbourne J.K."/>
            <person name="Zhou J."/>
            <person name="Mallon E."/>
            <person name="Orsini L."/>
        </authorList>
    </citation>
    <scope>NUCLEOTIDE SEQUENCE [LARGE SCALE GENOMIC DNA]</scope>
    <source>
        <strain evidence="1">LRV0_1</strain>
    </source>
</reference>
<organism evidence="1 2">
    <name type="scientific">Daphnia magna</name>
    <dbReference type="NCBI Taxonomy" id="35525"/>
    <lineage>
        <taxon>Eukaryota</taxon>
        <taxon>Metazoa</taxon>
        <taxon>Ecdysozoa</taxon>
        <taxon>Arthropoda</taxon>
        <taxon>Crustacea</taxon>
        <taxon>Branchiopoda</taxon>
        <taxon>Diplostraca</taxon>
        <taxon>Cladocera</taxon>
        <taxon>Anomopoda</taxon>
        <taxon>Daphniidae</taxon>
        <taxon>Daphnia</taxon>
    </lineage>
</organism>
<protein>
    <recommendedName>
        <fullName evidence="3">BPTI/Kunitz inhibitor domain-containing protein</fullName>
    </recommendedName>
</protein>
<gene>
    <name evidence="1" type="ORF">OUZ56_029800</name>
</gene>
<evidence type="ECO:0000313" key="1">
    <source>
        <dbReference type="EMBL" id="KAK4037771.1"/>
    </source>
</evidence>
<sequence>MYSTSDPDICRTSDGLPCVMWEKTCNEKYSKPVTFVFNFNTFKKCIEPIVKPCTMGTNLKNREKSNSISFRGLKAVRQNMTTTPVRVQVPGLNLQQEIGSSIRYTSATCLTHSVATPSQYCHEIIGLITPMPFTQGHSRSFQRMTFLTTQKPLINDSTQNSNVEPRNPLTFTSLEKLGDLLDSDSALLV</sequence>